<keyword evidence="2" id="KW-1185">Reference proteome</keyword>
<evidence type="ECO:0000313" key="1">
    <source>
        <dbReference type="EMBL" id="KAJ1140538.1"/>
    </source>
</evidence>
<gene>
    <name evidence="1" type="ORF">NDU88_006888</name>
</gene>
<dbReference type="AlphaFoldDB" id="A0AAV7QPW8"/>
<accession>A0AAV7QPW8</accession>
<proteinExistence type="predicted"/>
<reference evidence="1" key="1">
    <citation type="journal article" date="2022" name="bioRxiv">
        <title>Sequencing and chromosome-scale assembly of the giantPleurodeles waltlgenome.</title>
        <authorList>
            <person name="Brown T."/>
            <person name="Elewa A."/>
            <person name="Iarovenko S."/>
            <person name="Subramanian E."/>
            <person name="Araus A.J."/>
            <person name="Petzold A."/>
            <person name="Susuki M."/>
            <person name="Suzuki K.-i.T."/>
            <person name="Hayashi T."/>
            <person name="Toyoda A."/>
            <person name="Oliveira C."/>
            <person name="Osipova E."/>
            <person name="Leigh N.D."/>
            <person name="Simon A."/>
            <person name="Yun M.H."/>
        </authorList>
    </citation>
    <scope>NUCLEOTIDE SEQUENCE</scope>
    <source>
        <strain evidence="1">20211129_DDA</strain>
        <tissue evidence="1">Liver</tissue>
    </source>
</reference>
<comment type="caution">
    <text evidence="1">The sequence shown here is derived from an EMBL/GenBank/DDBJ whole genome shotgun (WGS) entry which is preliminary data.</text>
</comment>
<organism evidence="1 2">
    <name type="scientific">Pleurodeles waltl</name>
    <name type="common">Iberian ribbed newt</name>
    <dbReference type="NCBI Taxonomy" id="8319"/>
    <lineage>
        <taxon>Eukaryota</taxon>
        <taxon>Metazoa</taxon>
        <taxon>Chordata</taxon>
        <taxon>Craniata</taxon>
        <taxon>Vertebrata</taxon>
        <taxon>Euteleostomi</taxon>
        <taxon>Amphibia</taxon>
        <taxon>Batrachia</taxon>
        <taxon>Caudata</taxon>
        <taxon>Salamandroidea</taxon>
        <taxon>Salamandridae</taxon>
        <taxon>Pleurodelinae</taxon>
        <taxon>Pleurodeles</taxon>
    </lineage>
</organism>
<dbReference type="Proteomes" id="UP001066276">
    <property type="component" value="Chromosome 6"/>
</dbReference>
<evidence type="ECO:0000313" key="2">
    <source>
        <dbReference type="Proteomes" id="UP001066276"/>
    </source>
</evidence>
<sequence length="122" mass="14138">MESWQRLRRWRPKERGPGRWVPEAGKEILQVLDYKPCDWSTRGCSDHVAKAEKCPQRGGFRNILNLEVESLLLEGYIGAPEGMIAVIRRHPAEERDANYMTSCTYRKREPEGPLQNIEKTQA</sequence>
<dbReference type="EMBL" id="JANPWB010000010">
    <property type="protein sequence ID" value="KAJ1140538.1"/>
    <property type="molecule type" value="Genomic_DNA"/>
</dbReference>
<protein>
    <submittedName>
        <fullName evidence="1">Uncharacterized protein</fullName>
    </submittedName>
</protein>
<name>A0AAV7QPW8_PLEWA</name>